<gene>
    <name evidence="2" type="ORF">TRIP_B350086</name>
</gene>
<keyword evidence="1" id="KW-0812">Transmembrane</keyword>
<protein>
    <submittedName>
        <fullName evidence="2">Uncharacterized protein</fullName>
    </submittedName>
</protein>
<dbReference type="AlphaFoldDB" id="A0A653AA92"/>
<organism evidence="2">
    <name type="scientific">Uncultured Desulfatiglans sp</name>
    <dbReference type="NCBI Taxonomy" id="1748965"/>
    <lineage>
        <taxon>Bacteria</taxon>
        <taxon>Pseudomonadati</taxon>
        <taxon>Thermodesulfobacteriota</taxon>
        <taxon>Desulfobacteria</taxon>
        <taxon>Desulfatiglandales</taxon>
        <taxon>Desulfatiglandaceae</taxon>
        <taxon>Desulfatiglans</taxon>
        <taxon>environmental samples</taxon>
    </lineage>
</organism>
<dbReference type="EMBL" id="UPXX01000029">
    <property type="protein sequence ID" value="VBB44915.1"/>
    <property type="molecule type" value="Genomic_DNA"/>
</dbReference>
<evidence type="ECO:0000256" key="1">
    <source>
        <dbReference type="SAM" id="Phobius"/>
    </source>
</evidence>
<proteinExistence type="predicted"/>
<accession>A0A653AA92</accession>
<keyword evidence="1" id="KW-0472">Membrane</keyword>
<evidence type="ECO:0000313" key="2">
    <source>
        <dbReference type="EMBL" id="VBB44915.1"/>
    </source>
</evidence>
<sequence>MKTFLGLICGILFLLASSVFIDGVSPYLACTVRGALREGFGQNAAKLLIIAVFVGWTISRFQKKK</sequence>
<name>A0A653AA92_UNCDX</name>
<feature type="transmembrane region" description="Helical" evidence="1">
    <location>
        <begin position="44"/>
        <end position="61"/>
    </location>
</feature>
<keyword evidence="1" id="KW-1133">Transmembrane helix</keyword>
<reference evidence="2" key="1">
    <citation type="submission" date="2018-07" db="EMBL/GenBank/DDBJ databases">
        <authorList>
            <consortium name="Genoscope - CEA"/>
            <person name="William W."/>
        </authorList>
    </citation>
    <scope>NUCLEOTIDE SEQUENCE</scope>
    <source>
        <strain evidence="2">IK1</strain>
    </source>
</reference>